<dbReference type="EMBL" id="BGPR01001185">
    <property type="protein sequence ID" value="GBM47531.1"/>
    <property type="molecule type" value="Genomic_DNA"/>
</dbReference>
<feature type="domain" description="Integrase catalytic" evidence="2">
    <location>
        <begin position="526"/>
        <end position="691"/>
    </location>
</feature>
<protein>
    <submittedName>
        <fullName evidence="3">Retrovirus-related Pol polyprotein from transposon TNT 1-94</fullName>
    </submittedName>
</protein>
<proteinExistence type="predicted"/>
<reference evidence="3 4" key="1">
    <citation type="journal article" date="2019" name="Sci. Rep.">
        <title>Orb-weaving spider Araneus ventricosus genome elucidates the spidroin gene catalogue.</title>
        <authorList>
            <person name="Kono N."/>
            <person name="Nakamura H."/>
            <person name="Ohtoshi R."/>
            <person name="Moran D.A.P."/>
            <person name="Shinohara A."/>
            <person name="Yoshida Y."/>
            <person name="Fujiwara M."/>
            <person name="Mori M."/>
            <person name="Tomita M."/>
            <person name="Arakawa K."/>
        </authorList>
    </citation>
    <scope>NUCLEOTIDE SEQUENCE [LARGE SCALE GENOMIC DNA]</scope>
</reference>
<dbReference type="InterPro" id="IPR054722">
    <property type="entry name" value="PolX-like_BBD"/>
</dbReference>
<dbReference type="InterPro" id="IPR012337">
    <property type="entry name" value="RNaseH-like_sf"/>
</dbReference>
<comment type="caution">
    <text evidence="3">The sequence shown here is derived from an EMBL/GenBank/DDBJ whole genome shotgun (WGS) entry which is preliminary data.</text>
</comment>
<keyword evidence="4" id="KW-1185">Reference proteome</keyword>
<dbReference type="Pfam" id="PF22936">
    <property type="entry name" value="Pol_BBD"/>
    <property type="match status" value="1"/>
</dbReference>
<dbReference type="PANTHER" id="PTHR42648:SF24">
    <property type="entry name" value="INTEGRASE CATALYTIC DOMAIN-CONTAINING PROTEIN"/>
    <property type="match status" value="1"/>
</dbReference>
<organism evidence="3 4">
    <name type="scientific">Araneus ventricosus</name>
    <name type="common">Orbweaver spider</name>
    <name type="synonym">Epeira ventricosa</name>
    <dbReference type="NCBI Taxonomy" id="182803"/>
    <lineage>
        <taxon>Eukaryota</taxon>
        <taxon>Metazoa</taxon>
        <taxon>Ecdysozoa</taxon>
        <taxon>Arthropoda</taxon>
        <taxon>Chelicerata</taxon>
        <taxon>Arachnida</taxon>
        <taxon>Araneae</taxon>
        <taxon>Araneomorphae</taxon>
        <taxon>Entelegynae</taxon>
        <taxon>Araneoidea</taxon>
        <taxon>Araneidae</taxon>
        <taxon>Araneus</taxon>
    </lineage>
</organism>
<dbReference type="InterPro" id="IPR001584">
    <property type="entry name" value="Integrase_cat-core"/>
</dbReference>
<dbReference type="Gene3D" id="3.30.420.10">
    <property type="entry name" value="Ribonuclease H-like superfamily/Ribonuclease H"/>
    <property type="match status" value="1"/>
</dbReference>
<keyword evidence="1" id="KW-0645">Protease</keyword>
<accession>A0A4Y2G2G3</accession>
<dbReference type="Pfam" id="PF00665">
    <property type="entry name" value="rve"/>
    <property type="match status" value="1"/>
</dbReference>
<evidence type="ECO:0000256" key="1">
    <source>
        <dbReference type="ARBA" id="ARBA00022670"/>
    </source>
</evidence>
<evidence type="ECO:0000313" key="4">
    <source>
        <dbReference type="Proteomes" id="UP000499080"/>
    </source>
</evidence>
<dbReference type="GO" id="GO:0008233">
    <property type="term" value="F:peptidase activity"/>
    <property type="evidence" value="ECO:0007669"/>
    <property type="project" value="UniProtKB-KW"/>
</dbReference>
<dbReference type="Pfam" id="PF13976">
    <property type="entry name" value="gag_pre-integrs"/>
    <property type="match status" value="1"/>
</dbReference>
<dbReference type="InterPro" id="IPR057670">
    <property type="entry name" value="SH3_retrovirus"/>
</dbReference>
<dbReference type="InterPro" id="IPR025724">
    <property type="entry name" value="GAG-pre-integrase_dom"/>
</dbReference>
<dbReference type="Proteomes" id="UP000499080">
    <property type="component" value="Unassembled WGS sequence"/>
</dbReference>
<dbReference type="SUPFAM" id="SSF53098">
    <property type="entry name" value="Ribonuclease H-like"/>
    <property type="match status" value="1"/>
</dbReference>
<dbReference type="OrthoDB" id="413361at2759"/>
<dbReference type="Pfam" id="PF14223">
    <property type="entry name" value="Retrotran_gag_2"/>
    <property type="match status" value="1"/>
</dbReference>
<dbReference type="GO" id="GO:0003676">
    <property type="term" value="F:nucleic acid binding"/>
    <property type="evidence" value="ECO:0007669"/>
    <property type="project" value="InterPro"/>
</dbReference>
<dbReference type="PROSITE" id="PS50994">
    <property type="entry name" value="INTEGRASE"/>
    <property type="match status" value="1"/>
</dbReference>
<dbReference type="GO" id="GO:0015074">
    <property type="term" value="P:DNA integration"/>
    <property type="evidence" value="ECO:0007669"/>
    <property type="project" value="InterPro"/>
</dbReference>
<evidence type="ECO:0000259" key="2">
    <source>
        <dbReference type="PROSITE" id="PS50994"/>
    </source>
</evidence>
<sequence length="738" mass="84703">MEVNSLITVLTPNNWNTWKRDMQVILMHYGCWQFIIKTEPADPDVGSTYKEKYDFQLRKDRTFTLIHTNISPELKSLISDTTDDAVAWKVLKDHFEPMTRARVIQLLDEFFGTKYQPGEDVGIFLCRVKTAASRIQEAGHKVDDIYLGFQMIRYLSQEFQSTVQQIYRWKDREFTAGKIDVELILEANRLQLMKQDLEKTETVFLSSASTSRKSNAIPGGADAVDGDTSGNKWYQKEEGKIFIKQNKTTKSSVKKIGPCFLCKKYGHLKVNCKDKNTRQKSLNENFNTEFRIKLKFTEAECSLIELNAQSETSCNLSEEISDKGVWVINTAATTHFCNDKILFLDIRPVTNMQMLLAIGNKDCPVEGIGTIRFLVKNKDSFNEITLSDVLYNLKLRRNLLSGSKLEKKGAQFVGPKGKIHVYNKDWNKLFLAVRRENLHFFKPTMYITPKPKEINSVGNITSKTKSESMKIWNKRFCHINNEYLVKTNKNNCVSGLPSLTDDRSHCIPCKLAKSRRVSFKKTGGVRSKHPLELLHMDLCGPMPALSQGGNKYFFTIIDDYSSKDTVFPINKKFDVFQTFLRFQRRAERFLGRKIASVKTDGRLEFCIKDLDNFLEQQGINHEKTNPYTPEQNGVAERYNLTALDGVKTLLKSSGVAQKFWGEALFCFTYTWNRVCHKDGNKPPFEKYSGKKPSVSLLKPFGCLAYVGVSKQIRKKLDMRAKLCIMMGYALHTKGYRYG</sequence>
<dbReference type="AlphaFoldDB" id="A0A4Y2G2G3"/>
<evidence type="ECO:0000313" key="3">
    <source>
        <dbReference type="EMBL" id="GBM47531.1"/>
    </source>
</evidence>
<name>A0A4Y2G2G3_ARAVE</name>
<keyword evidence="1" id="KW-0378">Hydrolase</keyword>
<dbReference type="Pfam" id="PF25597">
    <property type="entry name" value="SH3_retrovirus"/>
    <property type="match status" value="1"/>
</dbReference>
<dbReference type="PANTHER" id="PTHR42648">
    <property type="entry name" value="TRANSPOSASE, PUTATIVE-RELATED"/>
    <property type="match status" value="1"/>
</dbReference>
<dbReference type="InterPro" id="IPR036397">
    <property type="entry name" value="RNaseH_sf"/>
</dbReference>
<dbReference type="InterPro" id="IPR039537">
    <property type="entry name" value="Retrotran_Ty1/copia-like"/>
</dbReference>
<dbReference type="GO" id="GO:0006508">
    <property type="term" value="P:proteolysis"/>
    <property type="evidence" value="ECO:0007669"/>
    <property type="project" value="UniProtKB-KW"/>
</dbReference>
<gene>
    <name evidence="3" type="primary">POLX_1101</name>
    <name evidence="3" type="ORF">AVEN_90247_1</name>
</gene>